<dbReference type="AlphaFoldDB" id="A0A381PRI0"/>
<dbReference type="SUPFAM" id="SSF50249">
    <property type="entry name" value="Nucleic acid-binding proteins"/>
    <property type="match status" value="1"/>
</dbReference>
<dbReference type="InterPro" id="IPR010994">
    <property type="entry name" value="RuvA_2-like"/>
</dbReference>
<dbReference type="GO" id="GO:0006281">
    <property type="term" value="P:DNA repair"/>
    <property type="evidence" value="ECO:0007669"/>
    <property type="project" value="UniProtKB-KW"/>
</dbReference>
<dbReference type="Pfam" id="PF03120">
    <property type="entry name" value="OB_DNA_ligase"/>
    <property type="match status" value="1"/>
</dbReference>
<evidence type="ECO:0000256" key="6">
    <source>
        <dbReference type="ARBA" id="ARBA00022723"/>
    </source>
</evidence>
<dbReference type="Gene3D" id="3.40.50.10190">
    <property type="entry name" value="BRCT domain"/>
    <property type="match status" value="1"/>
</dbReference>
<dbReference type="InterPro" id="IPR018239">
    <property type="entry name" value="DNA_ligase_AS"/>
</dbReference>
<dbReference type="FunFam" id="2.40.50.140:FF:000012">
    <property type="entry name" value="DNA ligase"/>
    <property type="match status" value="1"/>
</dbReference>
<dbReference type="InterPro" id="IPR013839">
    <property type="entry name" value="DNAligase_adenylation"/>
</dbReference>
<comment type="catalytic activity">
    <reaction evidence="12">
        <text>NAD(+) + (deoxyribonucleotide)n-3'-hydroxyl + 5'-phospho-(deoxyribonucleotide)m = (deoxyribonucleotide)n+m + AMP + beta-nicotinamide D-nucleotide.</text>
        <dbReference type="EC" id="6.5.1.2"/>
    </reaction>
</comment>
<keyword evidence="5" id="KW-0235">DNA replication</keyword>
<dbReference type="SMART" id="SM00532">
    <property type="entry name" value="LIGANc"/>
    <property type="match status" value="1"/>
</dbReference>
<dbReference type="CDD" id="cd00114">
    <property type="entry name" value="LIGANc"/>
    <property type="match status" value="1"/>
</dbReference>
<dbReference type="Pfam" id="PF01653">
    <property type="entry name" value="DNA_ligase_aden"/>
    <property type="match status" value="1"/>
</dbReference>
<feature type="domain" description="BRCT" evidence="13">
    <location>
        <begin position="598"/>
        <end position="675"/>
    </location>
</feature>
<dbReference type="InterPro" id="IPR041663">
    <property type="entry name" value="DisA/LigA_HHH"/>
</dbReference>
<evidence type="ECO:0000256" key="4">
    <source>
        <dbReference type="ARBA" id="ARBA00022598"/>
    </source>
</evidence>
<dbReference type="Gene3D" id="3.30.470.30">
    <property type="entry name" value="DNA ligase/mRNA capping enzyme"/>
    <property type="match status" value="1"/>
</dbReference>
<dbReference type="HAMAP" id="MF_01588">
    <property type="entry name" value="DNA_ligase_A"/>
    <property type="match status" value="1"/>
</dbReference>
<keyword evidence="10" id="KW-0520">NAD</keyword>
<dbReference type="PROSITE" id="PS50172">
    <property type="entry name" value="BRCT"/>
    <property type="match status" value="1"/>
</dbReference>
<dbReference type="SUPFAM" id="SSF52113">
    <property type="entry name" value="BRCT domain"/>
    <property type="match status" value="1"/>
</dbReference>
<dbReference type="InterPro" id="IPR012340">
    <property type="entry name" value="NA-bd_OB-fold"/>
</dbReference>
<evidence type="ECO:0000259" key="13">
    <source>
        <dbReference type="PROSITE" id="PS50172"/>
    </source>
</evidence>
<dbReference type="FunFam" id="3.30.470.30:FF:000001">
    <property type="entry name" value="DNA ligase"/>
    <property type="match status" value="1"/>
</dbReference>
<dbReference type="NCBIfam" id="TIGR00575">
    <property type="entry name" value="dnlj"/>
    <property type="match status" value="1"/>
</dbReference>
<accession>A0A381PRI0</accession>
<evidence type="ECO:0000313" key="14">
    <source>
        <dbReference type="EMBL" id="SUZ69510.1"/>
    </source>
</evidence>
<dbReference type="Gene3D" id="1.10.287.610">
    <property type="entry name" value="Helix hairpin bin"/>
    <property type="match status" value="1"/>
</dbReference>
<evidence type="ECO:0000256" key="8">
    <source>
        <dbReference type="ARBA" id="ARBA00022833"/>
    </source>
</evidence>
<evidence type="ECO:0000256" key="11">
    <source>
        <dbReference type="ARBA" id="ARBA00023204"/>
    </source>
</evidence>
<evidence type="ECO:0000256" key="7">
    <source>
        <dbReference type="ARBA" id="ARBA00022763"/>
    </source>
</evidence>
<dbReference type="InterPro" id="IPR001679">
    <property type="entry name" value="DNA_ligase"/>
</dbReference>
<comment type="function">
    <text evidence="2">DNA ligase that catalyzes the formation of phosphodiester linkages between 5'-phosphoryl and 3'-hydroxyl groups in double-stranded DNA using NAD as a coenzyme and as the energy source for the reaction. It is essential for DNA replication and repair of damaged DNA.</text>
</comment>
<dbReference type="PROSITE" id="PS01055">
    <property type="entry name" value="DNA_LIGASE_N1"/>
    <property type="match status" value="1"/>
</dbReference>
<evidence type="ECO:0000256" key="12">
    <source>
        <dbReference type="ARBA" id="ARBA00034005"/>
    </source>
</evidence>
<dbReference type="Pfam" id="PF03119">
    <property type="entry name" value="DNA_ligase_ZBD"/>
    <property type="match status" value="1"/>
</dbReference>
<dbReference type="FunFam" id="1.10.150.20:FF:000007">
    <property type="entry name" value="DNA ligase"/>
    <property type="match status" value="1"/>
</dbReference>
<evidence type="ECO:0000256" key="10">
    <source>
        <dbReference type="ARBA" id="ARBA00023027"/>
    </source>
</evidence>
<reference evidence="14" key="1">
    <citation type="submission" date="2018-05" db="EMBL/GenBank/DDBJ databases">
        <authorList>
            <person name="Lanie J.A."/>
            <person name="Ng W.-L."/>
            <person name="Kazmierczak K.M."/>
            <person name="Andrzejewski T.M."/>
            <person name="Davidsen T.M."/>
            <person name="Wayne K.J."/>
            <person name="Tettelin H."/>
            <person name="Glass J.I."/>
            <person name="Rusch D."/>
            <person name="Podicherti R."/>
            <person name="Tsui H.-C.T."/>
            <person name="Winkler M.E."/>
        </authorList>
    </citation>
    <scope>NUCLEOTIDE SEQUENCE</scope>
</reference>
<evidence type="ECO:0000256" key="3">
    <source>
        <dbReference type="ARBA" id="ARBA00012722"/>
    </source>
</evidence>
<keyword evidence="9" id="KW-0460">Magnesium</keyword>
<keyword evidence="6" id="KW-0479">Metal-binding</keyword>
<keyword evidence="4" id="KW-0436">Ligase</keyword>
<dbReference type="EMBL" id="UINC01001063">
    <property type="protein sequence ID" value="SUZ69510.1"/>
    <property type="molecule type" value="Genomic_DNA"/>
</dbReference>
<dbReference type="NCBIfam" id="NF005932">
    <property type="entry name" value="PRK07956.1"/>
    <property type="match status" value="1"/>
</dbReference>
<comment type="cofactor">
    <cofactor evidence="1">
        <name>Mg(2+)</name>
        <dbReference type="ChEBI" id="CHEBI:18420"/>
    </cofactor>
</comment>
<dbReference type="GO" id="GO:0006260">
    <property type="term" value="P:DNA replication"/>
    <property type="evidence" value="ECO:0007669"/>
    <property type="project" value="UniProtKB-KW"/>
</dbReference>
<dbReference type="PANTHER" id="PTHR23389:SF9">
    <property type="entry name" value="DNA LIGASE"/>
    <property type="match status" value="1"/>
</dbReference>
<dbReference type="Pfam" id="PF00533">
    <property type="entry name" value="BRCT"/>
    <property type="match status" value="1"/>
</dbReference>
<protein>
    <recommendedName>
        <fullName evidence="3">DNA ligase (NAD(+))</fullName>
        <ecNumber evidence="3">6.5.1.2</ecNumber>
    </recommendedName>
</protein>
<dbReference type="EC" id="6.5.1.2" evidence="3"/>
<dbReference type="SUPFAM" id="SSF56091">
    <property type="entry name" value="DNA ligase/mRNA capping enzyme, catalytic domain"/>
    <property type="match status" value="1"/>
</dbReference>
<dbReference type="GO" id="GO:0046872">
    <property type="term" value="F:metal ion binding"/>
    <property type="evidence" value="ECO:0007669"/>
    <property type="project" value="UniProtKB-KW"/>
</dbReference>
<sequence>MKPKKADQLQVEKLSTLIRTHSYKYHVLDEPEIEDSEYDVLFQELLSLEERFPELLSKSSPTQRVGSKPLSGFKKISHGSQMLSLDNAFSIKDLDDFDKRVKERLAIEEDVEYCCEPKLDGVAVNLFYKNGYLDKAATRGDGTVGEDITHNIKTLPSVPLELLRNKEVTTVPTSLEVRGEVFIESSEFKKINKKLEEEAKKPFANPRNAAAGSLRQLDPKITASRPLKFFIHGYGGSDSPVEEIPNNQFEMLQLFKKWGLPINPETETVNGIESCIEYFSKIESKRKALPYEIDGVVYKVNNFNLQQRMGKVSRAPRWAVARKFPAETGKTVINSISFQVGRLGSITPVADLEPVKVGGVTISNASLHNFDEIDRLDVREGDVVIIKRAGDVIPQITKVDLKDSVKRKPKIKLPKTCPSCNGELFRDEGAAALRCLKGQECPAQLVEVIKHFVSRNAMNIDGLGDKIIRLFIEKKIIKTVSDLYKIKEEDTISLEGFGSKSSSNLIESIKASKDTSLQRFIYALGIREVGQATALNLAINFNDIKRLMEVPKEDLIEINDIGPVAAGFIHDYFSDKNSIELVNELISLGLKLSPPQTDNSSKFSGKTIVITGSFTSFSRNEIKEQLIVRGAKVTSSISTKTDFLISGEKPGSKLSKAEELNIKTLNEQEIIDLLN</sequence>
<dbReference type="PANTHER" id="PTHR23389">
    <property type="entry name" value="CHROMOSOME TRANSMISSION FIDELITY FACTOR 18"/>
    <property type="match status" value="1"/>
</dbReference>
<keyword evidence="7" id="KW-0227">DNA damage</keyword>
<evidence type="ECO:0000256" key="5">
    <source>
        <dbReference type="ARBA" id="ARBA00022705"/>
    </source>
</evidence>
<proteinExistence type="inferred from homology"/>
<gene>
    <name evidence="14" type="ORF">METZ01_LOCUS22364</name>
</gene>
<dbReference type="Gene3D" id="2.40.50.140">
    <property type="entry name" value="Nucleic acid-binding proteins"/>
    <property type="match status" value="1"/>
</dbReference>
<dbReference type="CDD" id="cd17748">
    <property type="entry name" value="BRCT_DNA_ligase_like"/>
    <property type="match status" value="1"/>
</dbReference>
<dbReference type="SUPFAM" id="SSF47781">
    <property type="entry name" value="RuvA domain 2-like"/>
    <property type="match status" value="1"/>
</dbReference>
<dbReference type="Gene3D" id="6.20.10.30">
    <property type="match status" value="1"/>
</dbReference>
<dbReference type="InterPro" id="IPR001357">
    <property type="entry name" value="BRCT_dom"/>
</dbReference>
<evidence type="ECO:0000256" key="1">
    <source>
        <dbReference type="ARBA" id="ARBA00001946"/>
    </source>
</evidence>
<dbReference type="InterPro" id="IPR013840">
    <property type="entry name" value="DNAligase_N"/>
</dbReference>
<dbReference type="SMART" id="SM00292">
    <property type="entry name" value="BRCT"/>
    <property type="match status" value="1"/>
</dbReference>
<evidence type="ECO:0000256" key="9">
    <source>
        <dbReference type="ARBA" id="ARBA00022842"/>
    </source>
</evidence>
<dbReference type="InterPro" id="IPR036420">
    <property type="entry name" value="BRCT_dom_sf"/>
</dbReference>
<dbReference type="Pfam" id="PF12826">
    <property type="entry name" value="HHH_2"/>
    <property type="match status" value="1"/>
</dbReference>
<organism evidence="14">
    <name type="scientific">marine metagenome</name>
    <dbReference type="NCBI Taxonomy" id="408172"/>
    <lineage>
        <taxon>unclassified sequences</taxon>
        <taxon>metagenomes</taxon>
        <taxon>ecological metagenomes</taxon>
    </lineage>
</organism>
<name>A0A381PRI0_9ZZZZ</name>
<dbReference type="PIRSF" id="PIRSF001604">
    <property type="entry name" value="LigA"/>
    <property type="match status" value="1"/>
</dbReference>
<keyword evidence="8" id="KW-0862">Zinc</keyword>
<dbReference type="GO" id="GO:0003911">
    <property type="term" value="F:DNA ligase (NAD+) activity"/>
    <property type="evidence" value="ECO:0007669"/>
    <property type="project" value="UniProtKB-EC"/>
</dbReference>
<dbReference type="GO" id="GO:0005829">
    <property type="term" value="C:cytosol"/>
    <property type="evidence" value="ECO:0007669"/>
    <property type="project" value="TreeGrafter"/>
</dbReference>
<dbReference type="InterPro" id="IPR004149">
    <property type="entry name" value="Znf_DNAligase_C4"/>
</dbReference>
<evidence type="ECO:0000256" key="2">
    <source>
        <dbReference type="ARBA" id="ARBA00004067"/>
    </source>
</evidence>
<keyword evidence="11" id="KW-0234">DNA repair</keyword>
<dbReference type="Gene3D" id="1.10.150.20">
    <property type="entry name" value="5' to 3' exonuclease, C-terminal subdomain"/>
    <property type="match status" value="2"/>
</dbReference>
<dbReference type="InterPro" id="IPR004150">
    <property type="entry name" value="NAD_DNA_ligase_OB"/>
</dbReference>